<dbReference type="SUPFAM" id="SSF48150">
    <property type="entry name" value="DNA-glycosylase"/>
    <property type="match status" value="1"/>
</dbReference>
<accession>A0A916SFL8</accession>
<feature type="binding site" evidence="1">
    <location>
        <position position="45"/>
    </location>
    <ligand>
        <name>Zn(2+)</name>
        <dbReference type="ChEBI" id="CHEBI:29105"/>
    </ligand>
</feature>
<dbReference type="InterPro" id="IPR005019">
    <property type="entry name" value="Adenine_glyco"/>
</dbReference>
<dbReference type="Proteomes" id="UP000606922">
    <property type="component" value="Unassembled WGS sequence"/>
</dbReference>
<dbReference type="AlphaFoldDB" id="A0A916SFL8"/>
<organism evidence="2 3">
    <name type="scientific">Conyzicola nivalis</name>
    <dbReference type="NCBI Taxonomy" id="1477021"/>
    <lineage>
        <taxon>Bacteria</taxon>
        <taxon>Bacillati</taxon>
        <taxon>Actinomycetota</taxon>
        <taxon>Actinomycetes</taxon>
        <taxon>Micrococcales</taxon>
        <taxon>Microbacteriaceae</taxon>
        <taxon>Conyzicola</taxon>
    </lineage>
</organism>
<dbReference type="InterPro" id="IPR052891">
    <property type="entry name" value="DNA-3mA_glycosylase"/>
</dbReference>
<evidence type="ECO:0000313" key="2">
    <source>
        <dbReference type="EMBL" id="GGA94886.1"/>
    </source>
</evidence>
<dbReference type="Pfam" id="PF03352">
    <property type="entry name" value="Adenine_glyco"/>
    <property type="match status" value="1"/>
</dbReference>
<feature type="binding site" evidence="1">
    <location>
        <position position="202"/>
    </location>
    <ligand>
        <name>Zn(2+)</name>
        <dbReference type="ChEBI" id="CHEBI:29105"/>
    </ligand>
</feature>
<dbReference type="Gene3D" id="1.10.340.30">
    <property type="entry name" value="Hypothetical protein, domain 2"/>
    <property type="match status" value="1"/>
</dbReference>
<feature type="binding site" evidence="1">
    <location>
        <position position="29"/>
    </location>
    <ligand>
        <name>Zn(2+)</name>
        <dbReference type="ChEBI" id="CHEBI:29105"/>
    </ligand>
</feature>
<proteinExistence type="predicted"/>
<sequence length="211" mass="23189">MRTFAIEEDAVADWRLGTTTVGEDGLARCNWIRDWSTDPALRQYHDDEWATPIDDPPAVFEALSLGVFQAGLGWTTVFHKRDAFRAAFHDFDPASVAMFTDQDVIQMLGNPKIVRNRSKIESTVHNARVVRDSELDLAALARAFVPADHVSPADGASVPTRSPEAAALTQVLKARGIRFIGPTSVYAWMQSIGVVNDHVRGCFRAGPGGQR</sequence>
<reference evidence="2" key="2">
    <citation type="submission" date="2020-09" db="EMBL/GenBank/DDBJ databases">
        <authorList>
            <person name="Sun Q."/>
            <person name="Zhou Y."/>
        </authorList>
    </citation>
    <scope>NUCLEOTIDE SEQUENCE</scope>
    <source>
        <strain evidence="2">CGMCC 1.12813</strain>
    </source>
</reference>
<keyword evidence="1" id="KW-0479">Metal-binding</keyword>
<dbReference type="GO" id="GO:0046872">
    <property type="term" value="F:metal ion binding"/>
    <property type="evidence" value="ECO:0007669"/>
    <property type="project" value="UniProtKB-KW"/>
</dbReference>
<keyword evidence="1" id="KW-0862">Zinc</keyword>
<dbReference type="PANTHER" id="PTHR30037:SF4">
    <property type="entry name" value="DNA-3-METHYLADENINE GLYCOSYLASE I"/>
    <property type="match status" value="1"/>
</dbReference>
<reference evidence="2" key="1">
    <citation type="journal article" date="2014" name="Int. J. Syst. Evol. Microbiol.">
        <title>Complete genome sequence of Corynebacterium casei LMG S-19264T (=DSM 44701T), isolated from a smear-ripened cheese.</title>
        <authorList>
            <consortium name="US DOE Joint Genome Institute (JGI-PGF)"/>
            <person name="Walter F."/>
            <person name="Albersmeier A."/>
            <person name="Kalinowski J."/>
            <person name="Ruckert C."/>
        </authorList>
    </citation>
    <scope>NUCLEOTIDE SEQUENCE</scope>
    <source>
        <strain evidence="2">CGMCC 1.12813</strain>
    </source>
</reference>
<comment type="caution">
    <text evidence="2">The sequence shown here is derived from an EMBL/GenBank/DDBJ whole genome shotgun (WGS) entry which is preliminary data.</text>
</comment>
<dbReference type="InterPro" id="IPR011257">
    <property type="entry name" value="DNA_glycosylase"/>
</dbReference>
<feature type="binding site" evidence="1">
    <location>
        <position position="198"/>
    </location>
    <ligand>
        <name>Zn(2+)</name>
        <dbReference type="ChEBI" id="CHEBI:29105"/>
    </ligand>
</feature>
<protein>
    <submittedName>
        <fullName evidence="2">DNA-3-methyladenine glycosylase I</fullName>
    </submittedName>
</protein>
<dbReference type="EMBL" id="BMGB01000001">
    <property type="protein sequence ID" value="GGA94886.1"/>
    <property type="molecule type" value="Genomic_DNA"/>
</dbReference>
<keyword evidence="3" id="KW-1185">Reference proteome</keyword>
<dbReference type="GO" id="GO:0008725">
    <property type="term" value="F:DNA-3-methyladenine glycosylase activity"/>
    <property type="evidence" value="ECO:0007669"/>
    <property type="project" value="InterPro"/>
</dbReference>
<dbReference type="PANTHER" id="PTHR30037">
    <property type="entry name" value="DNA-3-METHYLADENINE GLYCOSYLASE 1"/>
    <property type="match status" value="1"/>
</dbReference>
<name>A0A916SFL8_9MICO</name>
<evidence type="ECO:0000256" key="1">
    <source>
        <dbReference type="PIRSR" id="PIRSR605019-1"/>
    </source>
</evidence>
<dbReference type="GO" id="GO:0006284">
    <property type="term" value="P:base-excision repair"/>
    <property type="evidence" value="ECO:0007669"/>
    <property type="project" value="InterPro"/>
</dbReference>
<evidence type="ECO:0000313" key="3">
    <source>
        <dbReference type="Proteomes" id="UP000606922"/>
    </source>
</evidence>
<gene>
    <name evidence="2" type="primary">tag</name>
    <name evidence="2" type="ORF">GCM10010979_06720</name>
</gene>